<keyword evidence="3" id="KW-1185">Reference proteome</keyword>
<comment type="caution">
    <text evidence="2">The sequence shown here is derived from an EMBL/GenBank/DDBJ whole genome shotgun (WGS) entry which is preliminary data.</text>
</comment>
<dbReference type="SUPFAM" id="SSF52047">
    <property type="entry name" value="RNI-like"/>
    <property type="match status" value="1"/>
</dbReference>
<reference evidence="2" key="1">
    <citation type="journal article" date="2023" name="Access Microbiol">
        <title>De-novo genome assembly for Akanthomyces muscarius, a biocontrol agent of insect agricultural pests.</title>
        <authorList>
            <person name="Erdos Z."/>
            <person name="Studholme D.J."/>
            <person name="Raymond B."/>
            <person name="Sharma M."/>
        </authorList>
    </citation>
    <scope>NUCLEOTIDE SEQUENCE</scope>
    <source>
        <strain evidence="2">Ve6</strain>
    </source>
</reference>
<dbReference type="RefSeq" id="XP_056053827.1">
    <property type="nucleotide sequence ID" value="XM_056196707.1"/>
</dbReference>
<dbReference type="KEGG" id="amus:LMH87_009670"/>
<proteinExistence type="predicted"/>
<dbReference type="AlphaFoldDB" id="A0A9W8QF71"/>
<protein>
    <submittedName>
        <fullName evidence="2">Uncharacterized protein</fullName>
    </submittedName>
</protein>
<sequence>MVATRRSQRAQVPVRASAQVPAQVPDPGALPARSKPMPMPESIPQSNAAATSKTNTLSGFLEKMPIEILAMILDCVADKRTLIKLCRTSKFLYELLMPRVHRRVIVSAMHYAQIKAMIQTVEPYLSIRQRRELRAQKAYAGQQERYPTGQDEDKIPDGARFVRELVVGQSNPGKKHDVFVHRYVEEFVKNMTAVEVLEIEMLPGSVPDSRCHPALRRPTPDKRSFLPESLPMWDNLKSLSINVRDFQGDAAACVQNVHNLQHLYIKDARYAHDSPEVVRALLRNSAATLKTLRLRCAGLNIQSRPLFDAAPDGDGRVQRYAALQGIDFFNFWNAEESVDEMLRVIDFTRLLSIRLAYAEGASATLYRVLAAAFAEAAASRRGADGIKVRELLVDTSFDYEHPHLNNHESEEAHLGACYGLVASFGQLESLEVSNYGMYPSSINPSRAPRYGLSSRLIDAILKHEHLKSLKLTIRDGTTKCLQYPSADNLTTIIRGLTELEHIEFSVYEWDLDEPARCLPYGKFSSITCNAYELRWIRNPTDPRWMEMADVTRAILSAYLEYSGPDRWEDKIDRLRTVENLKRRWQVSRSKFAAVRGAGKMQRVVKAAQKMTSRDGARALWYREVAVPSPDHCQGYDTDLKWMNQVTS</sequence>
<evidence type="ECO:0000313" key="2">
    <source>
        <dbReference type="EMBL" id="KAJ4153169.1"/>
    </source>
</evidence>
<name>A0A9W8QF71_AKAMU</name>
<evidence type="ECO:0000256" key="1">
    <source>
        <dbReference type="SAM" id="MobiDB-lite"/>
    </source>
</evidence>
<feature type="region of interest" description="Disordered" evidence="1">
    <location>
        <begin position="1"/>
        <end position="51"/>
    </location>
</feature>
<dbReference type="EMBL" id="JAJHUN010000008">
    <property type="protein sequence ID" value="KAJ4153169.1"/>
    <property type="molecule type" value="Genomic_DNA"/>
</dbReference>
<gene>
    <name evidence="2" type="ORF">LMH87_009670</name>
</gene>
<dbReference type="GeneID" id="80896829"/>
<accession>A0A9W8QF71</accession>
<organism evidence="2 3">
    <name type="scientific">Akanthomyces muscarius</name>
    <name type="common">Entomopathogenic fungus</name>
    <name type="synonym">Lecanicillium muscarium</name>
    <dbReference type="NCBI Taxonomy" id="2231603"/>
    <lineage>
        <taxon>Eukaryota</taxon>
        <taxon>Fungi</taxon>
        <taxon>Dikarya</taxon>
        <taxon>Ascomycota</taxon>
        <taxon>Pezizomycotina</taxon>
        <taxon>Sordariomycetes</taxon>
        <taxon>Hypocreomycetidae</taxon>
        <taxon>Hypocreales</taxon>
        <taxon>Cordycipitaceae</taxon>
        <taxon>Akanthomyces</taxon>
    </lineage>
</organism>
<evidence type="ECO:0000313" key="3">
    <source>
        <dbReference type="Proteomes" id="UP001144673"/>
    </source>
</evidence>
<dbReference type="Proteomes" id="UP001144673">
    <property type="component" value="Chromosome 5"/>
</dbReference>